<dbReference type="Proteomes" id="UP000000442">
    <property type="component" value="Chromosome"/>
</dbReference>
<evidence type="ECO:0000256" key="3">
    <source>
        <dbReference type="ARBA" id="ARBA00022553"/>
    </source>
</evidence>
<proteinExistence type="predicted"/>
<dbReference type="HOGENOM" id="CLU_000445_89_3_7"/>
<comment type="catalytic activity">
    <reaction evidence="1">
        <text>ATP + protein L-histidine = ADP + protein N-phospho-L-histidine.</text>
        <dbReference type="EC" id="2.7.13.3"/>
    </reaction>
</comment>
<dbReference type="InterPro" id="IPR003594">
    <property type="entry name" value="HATPase_dom"/>
</dbReference>
<dbReference type="KEGG" id="dat:HRM2_31980"/>
<dbReference type="InterPro" id="IPR036097">
    <property type="entry name" value="HisK_dim/P_sf"/>
</dbReference>
<keyword evidence="4" id="KW-0812">Transmembrane</keyword>
<dbReference type="CDD" id="cd00082">
    <property type="entry name" value="HisKA"/>
    <property type="match status" value="1"/>
</dbReference>
<feature type="domain" description="Histidine kinase" evidence="5">
    <location>
        <begin position="139"/>
        <end position="357"/>
    </location>
</feature>
<dbReference type="InterPro" id="IPR005467">
    <property type="entry name" value="His_kinase_dom"/>
</dbReference>
<keyword evidence="3" id="KW-0597">Phosphoprotein</keyword>
<name>C0QLH5_DESAH</name>
<organism evidence="6 7">
    <name type="scientific">Desulforapulum autotrophicum (strain ATCC 43914 / DSM 3382 / VKM B-1955 / HRM2)</name>
    <name type="common">Desulfobacterium autotrophicum</name>
    <dbReference type="NCBI Taxonomy" id="177437"/>
    <lineage>
        <taxon>Bacteria</taxon>
        <taxon>Pseudomonadati</taxon>
        <taxon>Thermodesulfobacteriota</taxon>
        <taxon>Desulfobacteria</taxon>
        <taxon>Desulfobacterales</taxon>
        <taxon>Desulfobacteraceae</taxon>
        <taxon>Desulforapulum</taxon>
    </lineage>
</organism>
<keyword evidence="4" id="KW-1133">Transmembrane helix</keyword>
<dbReference type="SUPFAM" id="SSF47384">
    <property type="entry name" value="Homodimeric domain of signal transducing histidine kinase"/>
    <property type="match status" value="1"/>
</dbReference>
<dbReference type="eggNOG" id="COG2205">
    <property type="taxonomic scope" value="Bacteria"/>
</dbReference>
<dbReference type="AlphaFoldDB" id="C0QLH5"/>
<evidence type="ECO:0000256" key="4">
    <source>
        <dbReference type="SAM" id="Phobius"/>
    </source>
</evidence>
<keyword evidence="4" id="KW-0472">Membrane</keyword>
<sequence>MAAPSIARVPQAGGLNLSWKFPSLPGRTTPAGSNQTIVQIQTSSKWYLHPVLIFACSILALAGALVITVSWYMEITAALEVIIKKFHIDPGQIFPSKSGMIFLVLTLLITVVLAGIFMAFFYYQRTVRLFRLQHNFIYNFTHELKTPVTSLKIYLETFMRHTLAPEVTRKYTGYMLGDVNRLIGNINAILNLARIESRNYGAELNHEDLVQVTQNFCEKNSSLFRSLSITIRNPEDRRFVYPVNLLLFEMLLMNILSNAEKYNESKKPGVDILFRTHKQRLCIDFSDNGIGIEKKEIRKIFRKFYQAGRHDSAHVRGSGLGLYLVFSIARIHGWKVAAKSQGRGEGATFTLTSPREETGDIKGRNLWKMLKKSVSW</sequence>
<dbReference type="Gene3D" id="3.30.565.10">
    <property type="entry name" value="Histidine kinase-like ATPase, C-terminal domain"/>
    <property type="match status" value="1"/>
</dbReference>
<dbReference type="PANTHER" id="PTHR43547:SF2">
    <property type="entry name" value="HYBRID SIGNAL TRANSDUCTION HISTIDINE KINASE C"/>
    <property type="match status" value="1"/>
</dbReference>
<keyword evidence="7" id="KW-1185">Reference proteome</keyword>
<dbReference type="Pfam" id="PF00512">
    <property type="entry name" value="HisKA"/>
    <property type="match status" value="1"/>
</dbReference>
<evidence type="ECO:0000313" key="6">
    <source>
        <dbReference type="EMBL" id="ACN16279.1"/>
    </source>
</evidence>
<dbReference type="InterPro" id="IPR004358">
    <property type="entry name" value="Sig_transdc_His_kin-like_C"/>
</dbReference>
<dbReference type="Pfam" id="PF02518">
    <property type="entry name" value="HATPase_c"/>
    <property type="match status" value="1"/>
</dbReference>
<dbReference type="Gene3D" id="1.10.287.130">
    <property type="match status" value="1"/>
</dbReference>
<evidence type="ECO:0000256" key="2">
    <source>
        <dbReference type="ARBA" id="ARBA00012438"/>
    </source>
</evidence>
<dbReference type="EC" id="2.7.13.3" evidence="2"/>
<evidence type="ECO:0000313" key="7">
    <source>
        <dbReference type="Proteomes" id="UP000000442"/>
    </source>
</evidence>
<dbReference type="GO" id="GO:0000155">
    <property type="term" value="F:phosphorelay sensor kinase activity"/>
    <property type="evidence" value="ECO:0007669"/>
    <property type="project" value="InterPro"/>
</dbReference>
<evidence type="ECO:0000256" key="1">
    <source>
        <dbReference type="ARBA" id="ARBA00000085"/>
    </source>
</evidence>
<evidence type="ECO:0000259" key="5">
    <source>
        <dbReference type="PROSITE" id="PS50109"/>
    </source>
</evidence>
<feature type="transmembrane region" description="Helical" evidence="4">
    <location>
        <begin position="51"/>
        <end position="73"/>
    </location>
</feature>
<dbReference type="PROSITE" id="PS50109">
    <property type="entry name" value="HIS_KIN"/>
    <property type="match status" value="1"/>
</dbReference>
<dbReference type="PANTHER" id="PTHR43547">
    <property type="entry name" value="TWO-COMPONENT HISTIDINE KINASE"/>
    <property type="match status" value="1"/>
</dbReference>
<accession>C0QLH5</accession>
<dbReference type="STRING" id="177437.HRM2_31980"/>
<dbReference type="InterPro" id="IPR003661">
    <property type="entry name" value="HisK_dim/P_dom"/>
</dbReference>
<gene>
    <name evidence="6" type="ordered locus">HRM2_31980</name>
</gene>
<dbReference type="SMART" id="SM00388">
    <property type="entry name" value="HisKA"/>
    <property type="match status" value="1"/>
</dbReference>
<dbReference type="PRINTS" id="PR00344">
    <property type="entry name" value="BCTRLSENSOR"/>
</dbReference>
<keyword evidence="6" id="KW-0418">Kinase</keyword>
<feature type="transmembrane region" description="Helical" evidence="4">
    <location>
        <begin position="100"/>
        <end position="123"/>
    </location>
</feature>
<protein>
    <recommendedName>
        <fullName evidence="2">histidine kinase</fullName>
        <ecNumber evidence="2">2.7.13.3</ecNumber>
    </recommendedName>
</protein>
<dbReference type="SMART" id="SM00387">
    <property type="entry name" value="HATPase_c"/>
    <property type="match status" value="1"/>
</dbReference>
<keyword evidence="6" id="KW-0808">Transferase</keyword>
<reference evidence="6 7" key="1">
    <citation type="journal article" date="2009" name="Environ. Microbiol.">
        <title>Genome sequence of Desulfobacterium autotrophicum HRM2, a marine sulfate reducer oxidizing organic carbon completely to carbon dioxide.</title>
        <authorList>
            <person name="Strittmatter A.W."/>
            <person name="Liesegang H."/>
            <person name="Rabus R."/>
            <person name="Decker I."/>
            <person name="Amann J."/>
            <person name="Andres S."/>
            <person name="Henne A."/>
            <person name="Fricke W.F."/>
            <person name="Martinez-Arias R."/>
            <person name="Bartels D."/>
            <person name="Goesmann A."/>
            <person name="Krause L."/>
            <person name="Puehler A."/>
            <person name="Klenk H.P."/>
            <person name="Richter M."/>
            <person name="Schuler M."/>
            <person name="Gloeckner F.O."/>
            <person name="Meyerdierks A."/>
            <person name="Gottschalk G."/>
            <person name="Amann R."/>
        </authorList>
    </citation>
    <scope>NUCLEOTIDE SEQUENCE [LARGE SCALE GENOMIC DNA]</scope>
    <source>
        <strain evidence="7">ATCC 43914 / DSM 3382 / HRM2</strain>
    </source>
</reference>
<dbReference type="SUPFAM" id="SSF55874">
    <property type="entry name" value="ATPase domain of HSP90 chaperone/DNA topoisomerase II/histidine kinase"/>
    <property type="match status" value="1"/>
</dbReference>
<dbReference type="InterPro" id="IPR036890">
    <property type="entry name" value="HATPase_C_sf"/>
</dbReference>
<dbReference type="EMBL" id="CP001087">
    <property type="protein sequence ID" value="ACN16279.1"/>
    <property type="molecule type" value="Genomic_DNA"/>
</dbReference>